<dbReference type="InterPro" id="IPR050777">
    <property type="entry name" value="SET2_Histone-Lys_MeTrsfase"/>
</dbReference>
<evidence type="ECO:0000256" key="2">
    <source>
        <dbReference type="ARBA" id="ARBA00022454"/>
    </source>
</evidence>
<dbReference type="PROSITE" id="PS50868">
    <property type="entry name" value="POST_SET"/>
    <property type="match status" value="1"/>
</dbReference>
<protein>
    <submittedName>
        <fullName evidence="8">SET domain-containing protein-lysine N-methyltransferase</fullName>
    </submittedName>
</protein>
<dbReference type="InterPro" id="IPR001214">
    <property type="entry name" value="SET_dom"/>
</dbReference>
<comment type="caution">
    <text evidence="8">The sequence shown here is derived from an EMBL/GenBank/DDBJ whole genome shotgun (WGS) entry which is preliminary data.</text>
</comment>
<dbReference type="RefSeq" id="WP_106287876.1">
    <property type="nucleotide sequence ID" value="NZ_CAWNTC010000242.1"/>
</dbReference>
<dbReference type="PANTHER" id="PTHR22884">
    <property type="entry name" value="SET DOMAIN PROTEINS"/>
    <property type="match status" value="1"/>
</dbReference>
<dbReference type="GO" id="GO:0032259">
    <property type="term" value="P:methylation"/>
    <property type="evidence" value="ECO:0007669"/>
    <property type="project" value="UniProtKB-KW"/>
</dbReference>
<evidence type="ECO:0000259" key="6">
    <source>
        <dbReference type="PROSITE" id="PS50280"/>
    </source>
</evidence>
<keyword evidence="4 8" id="KW-0808">Transferase</keyword>
<gene>
    <name evidence="8" type="ORF">C7B64_06730</name>
</gene>
<accession>A0A2T1C6B5</accession>
<dbReference type="InterPro" id="IPR046341">
    <property type="entry name" value="SET_dom_sf"/>
</dbReference>
<dbReference type="InterPro" id="IPR003616">
    <property type="entry name" value="Post-SET_dom"/>
</dbReference>
<dbReference type="OrthoDB" id="166979at2"/>
<dbReference type="AlphaFoldDB" id="A0A2T1C6B5"/>
<dbReference type="GO" id="GO:0005694">
    <property type="term" value="C:chromosome"/>
    <property type="evidence" value="ECO:0007669"/>
    <property type="project" value="UniProtKB-SubCell"/>
</dbReference>
<dbReference type="EMBL" id="PVWJ01000024">
    <property type="protein sequence ID" value="PSB03801.1"/>
    <property type="molecule type" value="Genomic_DNA"/>
</dbReference>
<reference evidence="8 9" key="1">
    <citation type="submission" date="2018-02" db="EMBL/GenBank/DDBJ databases">
        <authorList>
            <person name="Cohen D.B."/>
            <person name="Kent A.D."/>
        </authorList>
    </citation>
    <scope>NUCLEOTIDE SEQUENCE [LARGE SCALE GENOMIC DNA]</scope>
    <source>
        <strain evidence="8 9">CCAP 1448/3</strain>
    </source>
</reference>
<dbReference type="Gene3D" id="2.170.270.10">
    <property type="entry name" value="SET domain"/>
    <property type="match status" value="1"/>
</dbReference>
<proteinExistence type="predicted"/>
<organism evidence="8 9">
    <name type="scientific">Merismopedia glauca CCAP 1448/3</name>
    <dbReference type="NCBI Taxonomy" id="1296344"/>
    <lineage>
        <taxon>Bacteria</taxon>
        <taxon>Bacillati</taxon>
        <taxon>Cyanobacteriota</taxon>
        <taxon>Cyanophyceae</taxon>
        <taxon>Synechococcales</taxon>
        <taxon>Merismopediaceae</taxon>
        <taxon>Merismopedia</taxon>
    </lineage>
</organism>
<evidence type="ECO:0000256" key="1">
    <source>
        <dbReference type="ARBA" id="ARBA00004286"/>
    </source>
</evidence>
<comment type="subcellular location">
    <subcellularLocation>
        <location evidence="1">Chromosome</location>
    </subcellularLocation>
</comment>
<evidence type="ECO:0000313" key="9">
    <source>
        <dbReference type="Proteomes" id="UP000238762"/>
    </source>
</evidence>
<keyword evidence="5" id="KW-0949">S-adenosyl-L-methionine</keyword>
<evidence type="ECO:0000259" key="7">
    <source>
        <dbReference type="PROSITE" id="PS50868"/>
    </source>
</evidence>
<evidence type="ECO:0000256" key="5">
    <source>
        <dbReference type="ARBA" id="ARBA00022691"/>
    </source>
</evidence>
<evidence type="ECO:0000256" key="3">
    <source>
        <dbReference type="ARBA" id="ARBA00022603"/>
    </source>
</evidence>
<dbReference type="PROSITE" id="PS50280">
    <property type="entry name" value="SET"/>
    <property type="match status" value="1"/>
</dbReference>
<evidence type="ECO:0000313" key="8">
    <source>
        <dbReference type="EMBL" id="PSB03801.1"/>
    </source>
</evidence>
<reference evidence="8 9" key="2">
    <citation type="submission" date="2018-03" db="EMBL/GenBank/DDBJ databases">
        <title>The ancient ancestry and fast evolution of plastids.</title>
        <authorList>
            <person name="Moore K.R."/>
            <person name="Magnabosco C."/>
            <person name="Momper L."/>
            <person name="Gold D.A."/>
            <person name="Bosak T."/>
            <person name="Fournier G.P."/>
        </authorList>
    </citation>
    <scope>NUCLEOTIDE SEQUENCE [LARGE SCALE GENOMIC DNA]</scope>
    <source>
        <strain evidence="8 9">CCAP 1448/3</strain>
    </source>
</reference>
<dbReference type="Pfam" id="PF00856">
    <property type="entry name" value="SET"/>
    <property type="match status" value="1"/>
</dbReference>
<keyword evidence="2" id="KW-0158">Chromosome</keyword>
<dbReference type="Proteomes" id="UP000238762">
    <property type="component" value="Unassembled WGS sequence"/>
</dbReference>
<keyword evidence="9" id="KW-1185">Reference proteome</keyword>
<dbReference type="GO" id="GO:0008168">
    <property type="term" value="F:methyltransferase activity"/>
    <property type="evidence" value="ECO:0007669"/>
    <property type="project" value="UniProtKB-KW"/>
</dbReference>
<sequence>MLHPATELRFINSEIGYGVFATEFIPHGTITWVRDSLDQTFSPAEFIAMSAMSEVYHEQLTKYAYRDEVGDYVLCWDLGRFMNHSCNPSCLGYNLDLEMAVRDIAPGEELTSDYSTFHLTNDEGFACSCSSLNCRNFVSHHDVQTQSDRWYYLMRQAFLLADDVAQPLDRLMTPQQRQKAIQKLLLSQPLLISNH</sequence>
<keyword evidence="3 8" id="KW-0489">Methyltransferase</keyword>
<evidence type="ECO:0000256" key="4">
    <source>
        <dbReference type="ARBA" id="ARBA00022679"/>
    </source>
</evidence>
<dbReference type="SUPFAM" id="SSF82199">
    <property type="entry name" value="SET domain"/>
    <property type="match status" value="1"/>
</dbReference>
<feature type="domain" description="SET" evidence="6">
    <location>
        <begin position="4"/>
        <end position="115"/>
    </location>
</feature>
<name>A0A2T1C6B5_9CYAN</name>
<feature type="domain" description="Post-SET" evidence="7">
    <location>
        <begin position="123"/>
        <end position="139"/>
    </location>
</feature>